<dbReference type="RefSeq" id="WP_015754910.1">
    <property type="nucleotide sequence ID" value="NC_013222.1"/>
</dbReference>
<dbReference type="eggNOG" id="COG0236">
    <property type="taxonomic scope" value="Bacteria"/>
</dbReference>
<evidence type="ECO:0000313" key="2">
    <source>
        <dbReference type="EMBL" id="EAR15594.1"/>
    </source>
</evidence>
<proteinExistence type="predicted"/>
<gene>
    <name evidence="2" type="ordered locus">RB2501_14739</name>
</gene>
<evidence type="ECO:0000313" key="3">
    <source>
        <dbReference type="Proteomes" id="UP000009049"/>
    </source>
</evidence>
<dbReference type="InterPro" id="IPR009081">
    <property type="entry name" value="PP-bd_ACP"/>
</dbReference>
<dbReference type="AlphaFoldDB" id="A4CL45"/>
<dbReference type="PROSITE" id="PS50075">
    <property type="entry name" value="CARRIER"/>
    <property type="match status" value="1"/>
</dbReference>
<reference evidence="2 3" key="1">
    <citation type="journal article" date="2009" name="J. Bacteriol.">
        <title>Complete genome sequence of Robiginitalea biformata HTCC2501.</title>
        <authorList>
            <person name="Oh H.M."/>
            <person name="Giovannoni S.J."/>
            <person name="Lee K."/>
            <person name="Ferriera S."/>
            <person name="Johnson J."/>
            <person name="Cho J.C."/>
        </authorList>
    </citation>
    <scope>NUCLEOTIDE SEQUENCE [LARGE SCALE GENOMIC DNA]</scope>
    <source>
        <strain evidence="3">ATCC BAA-864 / HTCC2501 / KCTC 12146</strain>
    </source>
</reference>
<organism evidence="2 3">
    <name type="scientific">Robiginitalea biformata (strain ATCC BAA-864 / DSM 15991 / KCTC 12146 / HTCC2501)</name>
    <dbReference type="NCBI Taxonomy" id="313596"/>
    <lineage>
        <taxon>Bacteria</taxon>
        <taxon>Pseudomonadati</taxon>
        <taxon>Bacteroidota</taxon>
        <taxon>Flavobacteriia</taxon>
        <taxon>Flavobacteriales</taxon>
        <taxon>Flavobacteriaceae</taxon>
        <taxon>Robiginitalea</taxon>
    </lineage>
</organism>
<dbReference type="EMBL" id="CP001712">
    <property type="protein sequence ID" value="EAR15594.1"/>
    <property type="molecule type" value="Genomic_DNA"/>
</dbReference>
<dbReference type="HOGENOM" id="CLU_108696_5_5_10"/>
<evidence type="ECO:0000259" key="1">
    <source>
        <dbReference type="PROSITE" id="PS50075"/>
    </source>
</evidence>
<keyword evidence="3" id="KW-1185">Reference proteome</keyword>
<dbReference type="SUPFAM" id="SSF47336">
    <property type="entry name" value="ACP-like"/>
    <property type="match status" value="1"/>
</dbReference>
<sequence>MKTHPHYETLQQIIRPYLPEDVDPDTVGPDSRLVADLNINSAHLVDIVLDVEDRFDIRLEDADMQEMATVADALGVIDSKLNNP</sequence>
<dbReference type="InterPro" id="IPR036736">
    <property type="entry name" value="ACP-like_sf"/>
</dbReference>
<dbReference type="KEGG" id="rbi:RB2501_14739"/>
<dbReference type="Gene3D" id="1.10.1200.10">
    <property type="entry name" value="ACP-like"/>
    <property type="match status" value="1"/>
</dbReference>
<accession>A4CL45</accession>
<dbReference type="Proteomes" id="UP000009049">
    <property type="component" value="Chromosome"/>
</dbReference>
<dbReference type="OrthoDB" id="771003at2"/>
<dbReference type="Pfam" id="PF00550">
    <property type="entry name" value="PP-binding"/>
    <property type="match status" value="1"/>
</dbReference>
<protein>
    <submittedName>
        <fullName evidence="2">Acyl carrier protein</fullName>
    </submittedName>
</protein>
<dbReference type="STRING" id="313596.RB2501_14739"/>
<name>A4CL45_ROBBH</name>
<feature type="domain" description="Carrier" evidence="1">
    <location>
        <begin position="4"/>
        <end position="81"/>
    </location>
</feature>